<evidence type="ECO:0000313" key="3">
    <source>
        <dbReference type="EMBL" id="TGJ87358.1"/>
    </source>
</evidence>
<evidence type="ECO:0000313" key="4">
    <source>
        <dbReference type="Proteomes" id="UP000297716"/>
    </source>
</evidence>
<dbReference type="Proteomes" id="UP000297716">
    <property type="component" value="Unassembled WGS sequence"/>
</dbReference>
<evidence type="ECO:0000259" key="2">
    <source>
        <dbReference type="PROSITE" id="PS51468"/>
    </source>
</evidence>
<dbReference type="Pfam" id="PF08487">
    <property type="entry name" value="VIT"/>
    <property type="match status" value="1"/>
</dbReference>
<protein>
    <recommendedName>
        <fullName evidence="5">VIT domain-containing protein</fullName>
    </recommendedName>
</protein>
<evidence type="ECO:0000259" key="1">
    <source>
        <dbReference type="PROSITE" id="PS50234"/>
    </source>
</evidence>
<dbReference type="STRING" id="37992.A0A4Z0Z544"/>
<dbReference type="SMART" id="SM00327">
    <property type="entry name" value="VWA"/>
    <property type="match status" value="1"/>
</dbReference>
<dbReference type="EMBL" id="SKBN01000014">
    <property type="protein sequence ID" value="TGJ87358.1"/>
    <property type="molecule type" value="Genomic_DNA"/>
</dbReference>
<dbReference type="SMART" id="SM00609">
    <property type="entry name" value="VIT"/>
    <property type="match status" value="1"/>
</dbReference>
<name>A0A4Z0Z544_9PEZI</name>
<dbReference type="InterPro" id="IPR036465">
    <property type="entry name" value="vWFA_dom_sf"/>
</dbReference>
<keyword evidence="4" id="KW-1185">Reference proteome</keyword>
<accession>A0A4Z0Z544</accession>
<dbReference type="PANTHER" id="PTHR45737">
    <property type="entry name" value="VON WILLEBRAND FACTOR A DOMAIN-CONTAINING PROTEIN 5A"/>
    <property type="match status" value="1"/>
</dbReference>
<evidence type="ECO:0008006" key="5">
    <source>
        <dbReference type="Google" id="ProtNLM"/>
    </source>
</evidence>
<dbReference type="SUPFAM" id="SSF53300">
    <property type="entry name" value="vWA-like"/>
    <property type="match status" value="1"/>
</dbReference>
<organism evidence="3 4">
    <name type="scientific">Xylaria hypoxylon</name>
    <dbReference type="NCBI Taxonomy" id="37992"/>
    <lineage>
        <taxon>Eukaryota</taxon>
        <taxon>Fungi</taxon>
        <taxon>Dikarya</taxon>
        <taxon>Ascomycota</taxon>
        <taxon>Pezizomycotina</taxon>
        <taxon>Sordariomycetes</taxon>
        <taxon>Xylariomycetidae</taxon>
        <taxon>Xylariales</taxon>
        <taxon>Xylariaceae</taxon>
        <taxon>Xylaria</taxon>
    </lineage>
</organism>
<dbReference type="InterPro" id="IPR002035">
    <property type="entry name" value="VWF_A"/>
</dbReference>
<proteinExistence type="predicted"/>
<dbReference type="Pfam" id="PF13768">
    <property type="entry name" value="VWA_3"/>
    <property type="match status" value="1"/>
</dbReference>
<feature type="domain" description="VIT" evidence="2">
    <location>
        <begin position="1"/>
        <end position="83"/>
    </location>
</feature>
<reference evidence="3 4" key="1">
    <citation type="submission" date="2019-03" db="EMBL/GenBank/DDBJ databases">
        <title>Draft genome sequence of Xylaria hypoxylon DSM 108379, a ubiquitous saprotrophic-parasitic fungi on hardwood.</title>
        <authorList>
            <person name="Buettner E."/>
            <person name="Leonhardt S."/>
            <person name="Gebauer A.M."/>
            <person name="Liers C."/>
            <person name="Hofrichter M."/>
            <person name="Kellner H."/>
        </authorList>
    </citation>
    <scope>NUCLEOTIDE SEQUENCE [LARGE SCALE GENOMIC DNA]</scope>
    <source>
        <strain evidence="3 4">DSM 108379</strain>
    </source>
</reference>
<comment type="caution">
    <text evidence="3">The sequence shown here is derived from an EMBL/GenBank/DDBJ whole genome shotgun (WGS) entry which is preliminary data.</text>
</comment>
<dbReference type="InterPro" id="IPR013694">
    <property type="entry name" value="VIT"/>
</dbReference>
<dbReference type="PROSITE" id="PS51468">
    <property type="entry name" value="VIT"/>
    <property type="match status" value="1"/>
</dbReference>
<dbReference type="AlphaFoldDB" id="A0A4Z0Z544"/>
<dbReference type="PANTHER" id="PTHR45737:SF6">
    <property type="entry name" value="VON WILLEBRAND FACTOR A DOMAIN-CONTAINING PROTEIN 5A"/>
    <property type="match status" value="1"/>
</dbReference>
<dbReference type="Gene3D" id="3.40.50.410">
    <property type="entry name" value="von Willebrand factor, type A domain"/>
    <property type="match status" value="1"/>
</dbReference>
<dbReference type="OrthoDB" id="1729737at2759"/>
<gene>
    <name evidence="3" type="ORF">E0Z10_g1338</name>
</gene>
<dbReference type="PROSITE" id="PS50234">
    <property type="entry name" value="VWFA"/>
    <property type="match status" value="1"/>
</dbReference>
<feature type="domain" description="VWFA" evidence="1">
    <location>
        <begin position="229"/>
        <end position="405"/>
    </location>
</feature>
<sequence>MVYSFPLYDGVSVVSFTATIGGVRIHGIVKETQQARREYHDAVEKGLSAGLLEQLPEASDVFVTTIGNVPAGARVIVEVIYIGELRHDAESNGIRFTIPSFIAPRYGTTPDDILASSTFHETTDAIQVTVDFQSPEECPIQQIQSPSHPITVSIGRTTNMPSTAYMANRGSATLSLDAMALDNDFVIIVGIKGADIPKALLETHTTIANQRALMATLVPRFNIAPTHGEIVFIVDRSGSMEGKIDMVIKAMTIMLKSLPVGTKFNICSFGSHHSFLWPRSKSYNDANLNEALNHIHKFDATFAGTEIYQPVRATISQRFSDMLLDVIILTDGQIWNQERLFDMIQKASANYKCRFFSLGIGSGASTALVEGIATAGNGFSQFVAEGEKMNMKMVRLLKGALTPHIDNYSLEVKYKQDNEDIEIIESVKAASKVDIILPPASIEEAAPKPPISFFEHIFENKLDPDSDGDVVMTSTKPNNNKFAHLPVISPPSLLQAPFRVPPLYSFSRTTVYILLDPSTYHKTPEAIVLRATCSEGPLELEVEIEDIGKSETIHQLAAKKAVSELEKNGGWLAAATDPDGALIKNKHDGRWEEIVECEAVRLGVKYSIAGKWCSFVAVEGDVEHEAVVFGGVIPPTPARFQRASGKNAPPPAPPPAPALRAPDHSVAAWFQRASGKKAPPTAPALRRSVADHTPVRPHRMSSLRSRKVEAEMSESIPVLEAFNLASSTLISGAPRRTNVENYNDKMHEIIRLQKFDGFWEWDQRLTNILGIGLNPERQDAILATALAIAFLENRMAHEAESWELIVEKARNWLGRQSGIDVETEIYDAEKLLGSE</sequence>